<dbReference type="InterPro" id="IPR013108">
    <property type="entry name" value="Amidohydro_3"/>
</dbReference>
<dbReference type="InterPro" id="IPR011059">
    <property type="entry name" value="Metal-dep_hydrolase_composite"/>
</dbReference>
<evidence type="ECO:0000313" key="4">
    <source>
        <dbReference type="Proteomes" id="UP000581447"/>
    </source>
</evidence>
<dbReference type="Gene3D" id="3.10.310.70">
    <property type="match status" value="1"/>
</dbReference>
<feature type="chain" id="PRO_5032698316" description="Amidohydrolase 3 domain-containing protein" evidence="1">
    <location>
        <begin position="24"/>
        <end position="565"/>
    </location>
</feature>
<organism evidence="3 4">
    <name type="scientific">Sphingorhabdus rigui</name>
    <dbReference type="NCBI Taxonomy" id="1282858"/>
    <lineage>
        <taxon>Bacteria</taxon>
        <taxon>Pseudomonadati</taxon>
        <taxon>Pseudomonadota</taxon>
        <taxon>Alphaproteobacteria</taxon>
        <taxon>Sphingomonadales</taxon>
        <taxon>Sphingomonadaceae</taxon>
        <taxon>Sphingorhabdus</taxon>
    </lineage>
</organism>
<keyword evidence="1" id="KW-0732">Signal</keyword>
<protein>
    <recommendedName>
        <fullName evidence="2">Amidohydrolase 3 domain-containing protein</fullName>
    </recommendedName>
</protein>
<feature type="signal peptide" evidence="1">
    <location>
        <begin position="1"/>
        <end position="23"/>
    </location>
</feature>
<dbReference type="Pfam" id="PF07969">
    <property type="entry name" value="Amidohydro_3"/>
    <property type="match status" value="1"/>
</dbReference>
<evidence type="ECO:0000256" key="1">
    <source>
        <dbReference type="SAM" id="SignalP"/>
    </source>
</evidence>
<keyword evidence="4" id="KW-1185">Reference proteome</keyword>
<dbReference type="AlphaFoldDB" id="A0A840AZ05"/>
<dbReference type="SUPFAM" id="SSF51338">
    <property type="entry name" value="Composite domain of metallo-dependent hydrolases"/>
    <property type="match status" value="1"/>
</dbReference>
<sequence length="565" mass="60479">MRLKYGLLCAFAPLLLAATPAQTTDVILTGGSILTMAGDQPEFVEAILLRNGKIAALGTLASVKKAADKKVELLDLKGRTVLPGFIDAHGHMGYVGQNAAMAQLQPPPVGTVTSIAELQDALRRYPRPDGMPLIIGNGYDDSQLAERRHPTLADLDAVSSTVPILVLHVSGHFAAMNSAMLKLVGYTPETPDPMGGVIRREADGKTPNGVLEETALYPVMKVLTPPSMDASIAPLVTGAKIYAANGITTGQDGRIMPESWAAMEEADKRGLFPIDVVALTSFERDWSPAVRARIGKPYPAGGHLRIGGIKLTLDGSPQGRTAWLKDPVPIPPHGQKEGYAGYPAIDLKLFNAKLADAAQNGWQVFVHVNGDAAAQALIDGVRDNGLAGKRTIAIHNQVVQLDQLKDMKALDIQPSFFANHTYYWGDWHRDVALGPKRADFISPQATGWALGLRPTAHNDSPVVPPDMMRLVWSSVNRLTQSGDILGPMERISPYRALQQVTINAAWQIGEDGNKGSLVAGKRADLVVLDGNPLTVDAAKIYSIKVVATIKDGKTIYGSLGSPREP</sequence>
<dbReference type="Gene3D" id="3.20.20.140">
    <property type="entry name" value="Metal-dependent hydrolases"/>
    <property type="match status" value="1"/>
</dbReference>
<name>A0A840AZ05_9SPHN</name>
<dbReference type="EMBL" id="JACIEA010000001">
    <property type="protein sequence ID" value="MBB3942237.1"/>
    <property type="molecule type" value="Genomic_DNA"/>
</dbReference>
<dbReference type="CDD" id="cd01300">
    <property type="entry name" value="YtcJ_like"/>
    <property type="match status" value="1"/>
</dbReference>
<dbReference type="InterPro" id="IPR032466">
    <property type="entry name" value="Metal_Hydrolase"/>
</dbReference>
<dbReference type="GO" id="GO:0016810">
    <property type="term" value="F:hydrolase activity, acting on carbon-nitrogen (but not peptide) bonds"/>
    <property type="evidence" value="ECO:0007669"/>
    <property type="project" value="InterPro"/>
</dbReference>
<dbReference type="SUPFAM" id="SSF51556">
    <property type="entry name" value="Metallo-dependent hydrolases"/>
    <property type="match status" value="1"/>
</dbReference>
<gene>
    <name evidence="3" type="ORF">GGR91_000459</name>
</gene>
<dbReference type="PANTHER" id="PTHR22642">
    <property type="entry name" value="IMIDAZOLONEPROPIONASE"/>
    <property type="match status" value="1"/>
</dbReference>
<dbReference type="Gene3D" id="2.30.40.10">
    <property type="entry name" value="Urease, subunit C, domain 1"/>
    <property type="match status" value="1"/>
</dbReference>
<reference evidence="3 4" key="1">
    <citation type="submission" date="2020-08" db="EMBL/GenBank/DDBJ databases">
        <title>Genomic Encyclopedia of Type Strains, Phase IV (KMG-IV): sequencing the most valuable type-strain genomes for metagenomic binning, comparative biology and taxonomic classification.</title>
        <authorList>
            <person name="Goeker M."/>
        </authorList>
    </citation>
    <scope>NUCLEOTIDE SEQUENCE [LARGE SCALE GENOMIC DNA]</scope>
    <source>
        <strain evidence="3 4">DSM 29050</strain>
    </source>
</reference>
<evidence type="ECO:0000313" key="3">
    <source>
        <dbReference type="EMBL" id="MBB3942237.1"/>
    </source>
</evidence>
<evidence type="ECO:0000259" key="2">
    <source>
        <dbReference type="Pfam" id="PF07969"/>
    </source>
</evidence>
<dbReference type="RefSeq" id="WP_183939666.1">
    <property type="nucleotide sequence ID" value="NZ_BAABBG010000001.1"/>
</dbReference>
<proteinExistence type="predicted"/>
<feature type="domain" description="Amidohydrolase 3" evidence="2">
    <location>
        <begin position="73"/>
        <end position="556"/>
    </location>
</feature>
<accession>A0A840AZ05</accession>
<dbReference type="PANTHER" id="PTHR22642:SF2">
    <property type="entry name" value="PROTEIN LONG AFTER FAR-RED 3"/>
    <property type="match status" value="1"/>
</dbReference>
<comment type="caution">
    <text evidence="3">The sequence shown here is derived from an EMBL/GenBank/DDBJ whole genome shotgun (WGS) entry which is preliminary data.</text>
</comment>
<dbReference type="InterPro" id="IPR033932">
    <property type="entry name" value="YtcJ-like"/>
</dbReference>
<dbReference type="Proteomes" id="UP000581447">
    <property type="component" value="Unassembled WGS sequence"/>
</dbReference>